<sequence>MPPSAISLNIVQNKRGSMTGKVEKRRDALRAKLTDIAEARIREAGISAIKARDLAKQADCAVGAIYNVFGDLQDIIIAVNGRTFQRLGRAVAQSLAGKETLPPTERLIAMSCAYLEFAAANPNAWRSLFDVRMTKDMEVPQWYLDELERLFGFISGPVRECFPDMSGREAGLMTRALFSSVHGIVLLGLENRISGVPKDQLQDMLALILRQVTETKHISK</sequence>
<evidence type="ECO:0000313" key="5">
    <source>
        <dbReference type="EMBL" id="VAW04799.1"/>
    </source>
</evidence>
<keyword evidence="1" id="KW-0805">Transcription regulation</keyword>
<keyword evidence="3" id="KW-0804">Transcription</keyword>
<dbReference type="SUPFAM" id="SSF46689">
    <property type="entry name" value="Homeodomain-like"/>
    <property type="match status" value="1"/>
</dbReference>
<dbReference type="InterPro" id="IPR036271">
    <property type="entry name" value="Tet_transcr_reg_TetR-rel_C_sf"/>
</dbReference>
<dbReference type="Pfam" id="PF13305">
    <property type="entry name" value="TetR_C_33"/>
    <property type="match status" value="1"/>
</dbReference>
<evidence type="ECO:0000256" key="2">
    <source>
        <dbReference type="ARBA" id="ARBA00023125"/>
    </source>
</evidence>
<accession>A0A3B0SWT4</accession>
<evidence type="ECO:0000256" key="3">
    <source>
        <dbReference type="ARBA" id="ARBA00023163"/>
    </source>
</evidence>
<feature type="domain" description="HTH-type transcriptional regulator MT1864/Rv1816-like C-terminal" evidence="4">
    <location>
        <begin position="107"/>
        <end position="210"/>
    </location>
</feature>
<evidence type="ECO:0000259" key="4">
    <source>
        <dbReference type="Pfam" id="PF13305"/>
    </source>
</evidence>
<dbReference type="InterPro" id="IPR050109">
    <property type="entry name" value="HTH-type_TetR-like_transc_reg"/>
</dbReference>
<dbReference type="SUPFAM" id="SSF48498">
    <property type="entry name" value="Tetracyclin repressor-like, C-terminal domain"/>
    <property type="match status" value="1"/>
</dbReference>
<name>A0A3B0SWT4_9ZZZZ</name>
<dbReference type="AlphaFoldDB" id="A0A3B0SWT4"/>
<proteinExistence type="predicted"/>
<protein>
    <submittedName>
        <fullName evidence="5">Transcriptional regulator, AcrR family</fullName>
    </submittedName>
</protein>
<gene>
    <name evidence="5" type="ORF">MNBD_ALPHA07-2238</name>
</gene>
<dbReference type="GO" id="GO:0000976">
    <property type="term" value="F:transcription cis-regulatory region binding"/>
    <property type="evidence" value="ECO:0007669"/>
    <property type="project" value="TreeGrafter"/>
</dbReference>
<reference evidence="5" key="1">
    <citation type="submission" date="2018-06" db="EMBL/GenBank/DDBJ databases">
        <authorList>
            <person name="Zhirakovskaya E."/>
        </authorList>
    </citation>
    <scope>NUCLEOTIDE SEQUENCE</scope>
</reference>
<evidence type="ECO:0000256" key="1">
    <source>
        <dbReference type="ARBA" id="ARBA00023015"/>
    </source>
</evidence>
<organism evidence="5">
    <name type="scientific">hydrothermal vent metagenome</name>
    <dbReference type="NCBI Taxonomy" id="652676"/>
    <lineage>
        <taxon>unclassified sequences</taxon>
        <taxon>metagenomes</taxon>
        <taxon>ecological metagenomes</taxon>
    </lineage>
</organism>
<dbReference type="GO" id="GO:0003700">
    <property type="term" value="F:DNA-binding transcription factor activity"/>
    <property type="evidence" value="ECO:0007669"/>
    <property type="project" value="TreeGrafter"/>
</dbReference>
<dbReference type="PANTHER" id="PTHR30055:SF234">
    <property type="entry name" value="HTH-TYPE TRANSCRIPTIONAL REGULATOR BETI"/>
    <property type="match status" value="1"/>
</dbReference>
<dbReference type="Gene3D" id="1.10.357.10">
    <property type="entry name" value="Tetracycline Repressor, domain 2"/>
    <property type="match status" value="1"/>
</dbReference>
<dbReference type="InterPro" id="IPR009057">
    <property type="entry name" value="Homeodomain-like_sf"/>
</dbReference>
<dbReference type="EMBL" id="UOEG01000281">
    <property type="protein sequence ID" value="VAW04799.1"/>
    <property type="molecule type" value="Genomic_DNA"/>
</dbReference>
<dbReference type="PANTHER" id="PTHR30055">
    <property type="entry name" value="HTH-TYPE TRANSCRIPTIONAL REGULATOR RUTR"/>
    <property type="match status" value="1"/>
</dbReference>
<dbReference type="InterPro" id="IPR025996">
    <property type="entry name" value="MT1864/Rv1816-like_C"/>
</dbReference>
<keyword evidence="2" id="KW-0238">DNA-binding</keyword>